<dbReference type="KEGG" id="lins:G7067_03475"/>
<name>A0A6G8FH45_9MICO</name>
<keyword evidence="2" id="KW-1185">Reference proteome</keyword>
<dbReference type="RefSeq" id="WP_166322010.1">
    <property type="nucleotide sequence ID" value="NZ_CP049934.1"/>
</dbReference>
<gene>
    <name evidence="1" type="ORF">G7067_03475</name>
</gene>
<dbReference type="Proteomes" id="UP000501387">
    <property type="component" value="Chromosome"/>
</dbReference>
<reference evidence="1 2" key="1">
    <citation type="submission" date="2020-03" db="EMBL/GenBank/DDBJ databases">
        <title>Leucobacter sp. nov., isolated from beetles.</title>
        <authorList>
            <person name="Hyun D.-W."/>
            <person name="Bae J.-W."/>
        </authorList>
    </citation>
    <scope>NUCLEOTIDE SEQUENCE [LARGE SCALE GENOMIC DNA]</scope>
    <source>
        <strain evidence="1 2">HDW9B</strain>
    </source>
</reference>
<organism evidence="1 2">
    <name type="scientific">Leucobacter insecticola</name>
    <dbReference type="NCBI Taxonomy" id="2714934"/>
    <lineage>
        <taxon>Bacteria</taxon>
        <taxon>Bacillati</taxon>
        <taxon>Actinomycetota</taxon>
        <taxon>Actinomycetes</taxon>
        <taxon>Micrococcales</taxon>
        <taxon>Microbacteriaceae</taxon>
        <taxon>Leucobacter</taxon>
    </lineage>
</organism>
<evidence type="ECO:0000313" key="2">
    <source>
        <dbReference type="Proteomes" id="UP000501387"/>
    </source>
</evidence>
<sequence length="64" mass="6846">MRPAPHLTLEQRDLAVGTLESAREAEPSLLPLGIGLHGGHLAEAVDDARRVAVARRRKLTGIAD</sequence>
<accession>A0A6G8FH45</accession>
<protein>
    <submittedName>
        <fullName evidence="1">Uncharacterized protein</fullName>
    </submittedName>
</protein>
<evidence type="ECO:0000313" key="1">
    <source>
        <dbReference type="EMBL" id="QIM15688.1"/>
    </source>
</evidence>
<proteinExistence type="predicted"/>
<dbReference type="AlphaFoldDB" id="A0A6G8FH45"/>
<dbReference type="EMBL" id="CP049934">
    <property type="protein sequence ID" value="QIM15688.1"/>
    <property type="molecule type" value="Genomic_DNA"/>
</dbReference>